<feature type="compositionally biased region" description="Pro residues" evidence="1">
    <location>
        <begin position="119"/>
        <end position="142"/>
    </location>
</feature>
<dbReference type="Proteomes" id="UP001332243">
    <property type="component" value="Unassembled WGS sequence"/>
</dbReference>
<feature type="compositionally biased region" description="Gly residues" evidence="1">
    <location>
        <begin position="233"/>
        <end position="297"/>
    </location>
</feature>
<proteinExistence type="predicted"/>
<dbReference type="RefSeq" id="WP_331214013.1">
    <property type="nucleotide sequence ID" value="NZ_JAZGQK010000007.1"/>
</dbReference>
<comment type="caution">
    <text evidence="2">The sequence shown here is derived from an EMBL/GenBank/DDBJ whole genome shotgun (WGS) entry which is preliminary data.</text>
</comment>
<feature type="compositionally biased region" description="Low complexity" evidence="1">
    <location>
        <begin position="34"/>
        <end position="44"/>
    </location>
</feature>
<feature type="region of interest" description="Disordered" evidence="1">
    <location>
        <begin position="119"/>
        <end position="177"/>
    </location>
</feature>
<reference evidence="2 3" key="1">
    <citation type="submission" date="2024-01" db="EMBL/GenBank/DDBJ databases">
        <title>Genome insights into Plantactinospora sonchi sp. nov.</title>
        <authorList>
            <person name="Wang L."/>
        </authorList>
    </citation>
    <scope>NUCLEOTIDE SEQUENCE [LARGE SCALE GENOMIC DNA]</scope>
    <source>
        <strain evidence="2 3">NEAU-QY2</strain>
    </source>
</reference>
<feature type="compositionally biased region" description="Low complexity" evidence="1">
    <location>
        <begin position="63"/>
        <end position="80"/>
    </location>
</feature>
<evidence type="ECO:0000313" key="2">
    <source>
        <dbReference type="EMBL" id="MEE6258891.1"/>
    </source>
</evidence>
<evidence type="ECO:0000256" key="1">
    <source>
        <dbReference type="SAM" id="MobiDB-lite"/>
    </source>
</evidence>
<feature type="region of interest" description="Disordered" evidence="1">
    <location>
        <begin position="29"/>
        <end position="51"/>
    </location>
</feature>
<gene>
    <name evidence="2" type="ORF">V1633_10355</name>
</gene>
<feature type="compositionally biased region" description="Low complexity" evidence="1">
    <location>
        <begin position="143"/>
        <end position="169"/>
    </location>
</feature>
<sequence>MLLSAAAAPARTGELAGEEAAMAAFRTTRRARTEVPAPATATAPDNVPGIRDSTAAPGIRDGVVVPVGGDGVTPSGPARPAARRRRLTGGAGVWAAAAAVTLTTGVALAADLVTPNLLPPSGPVPTTAPVPTLPGTVPPTPTPTARASAPVTVPPDATGTGTPAAGPADSGLWPPPQSIVKKCRRHLADDAGNGDADGKPPAKALVAAAGGSAEVDAYCRRALDAEPTPGNDNGPGNGNGTGNGNGNGNGNGTGNGNDNGTGNDNGNGPGNGNGTGNSNGNGNGNGTGNGNGNMDGG</sequence>
<feature type="region of interest" description="Disordered" evidence="1">
    <location>
        <begin position="63"/>
        <end position="82"/>
    </location>
</feature>
<dbReference type="EMBL" id="JAZGQK010000007">
    <property type="protein sequence ID" value="MEE6258891.1"/>
    <property type="molecule type" value="Genomic_DNA"/>
</dbReference>
<protein>
    <submittedName>
        <fullName evidence="2">Uncharacterized protein</fullName>
    </submittedName>
</protein>
<evidence type="ECO:0000313" key="3">
    <source>
        <dbReference type="Proteomes" id="UP001332243"/>
    </source>
</evidence>
<accession>A0ABU7RR31</accession>
<feature type="region of interest" description="Disordered" evidence="1">
    <location>
        <begin position="224"/>
        <end position="297"/>
    </location>
</feature>
<name>A0ABU7RR31_9ACTN</name>
<keyword evidence="3" id="KW-1185">Reference proteome</keyword>
<organism evidence="2 3">
    <name type="scientific">Plantactinospora sonchi</name>
    <dbReference type="NCBI Taxonomy" id="1544735"/>
    <lineage>
        <taxon>Bacteria</taxon>
        <taxon>Bacillati</taxon>
        <taxon>Actinomycetota</taxon>
        <taxon>Actinomycetes</taxon>
        <taxon>Micromonosporales</taxon>
        <taxon>Micromonosporaceae</taxon>
        <taxon>Plantactinospora</taxon>
    </lineage>
</organism>